<comment type="subunit">
    <text evidence="11">The RNAP catalytic core consists of 2 alpha, 1 beta, 1 beta' and 1 omega subunit. When a sigma factor is associated with the core the holoenzyme is formed, which can initiate transcription.</text>
</comment>
<organism evidence="12 13">
    <name type="scientific">Candidatus Endobugula sertula</name>
    <name type="common">Bugula neritina bacterial symbiont</name>
    <dbReference type="NCBI Taxonomy" id="62101"/>
    <lineage>
        <taxon>Bacteria</taxon>
        <taxon>Pseudomonadati</taxon>
        <taxon>Pseudomonadota</taxon>
        <taxon>Gammaproteobacteria</taxon>
        <taxon>Cellvibrionales</taxon>
        <taxon>Cellvibrionaceae</taxon>
        <taxon>Candidatus Endobugula</taxon>
    </lineage>
</organism>
<comment type="similarity">
    <text evidence="1 11">Belongs to the RNA polymerase subunit omega family.</text>
</comment>
<dbReference type="PANTHER" id="PTHR34476:SF1">
    <property type="entry name" value="DNA-DIRECTED RNA POLYMERASE SUBUNIT OMEGA"/>
    <property type="match status" value="1"/>
</dbReference>
<dbReference type="InterPro" id="IPR006110">
    <property type="entry name" value="Pol_omega/Rpo6/RPB6"/>
</dbReference>
<dbReference type="AlphaFoldDB" id="A0A1D2QTF1"/>
<evidence type="ECO:0000313" key="12">
    <source>
        <dbReference type="EMBL" id="ODS24834.1"/>
    </source>
</evidence>
<dbReference type="Pfam" id="PF01192">
    <property type="entry name" value="RNA_pol_Rpb6"/>
    <property type="match status" value="1"/>
</dbReference>
<dbReference type="Proteomes" id="UP000242502">
    <property type="component" value="Unassembled WGS sequence"/>
</dbReference>
<dbReference type="GO" id="GO:0003677">
    <property type="term" value="F:DNA binding"/>
    <property type="evidence" value="ECO:0007669"/>
    <property type="project" value="UniProtKB-UniRule"/>
</dbReference>
<dbReference type="Gene3D" id="3.90.940.10">
    <property type="match status" value="1"/>
</dbReference>
<gene>
    <name evidence="11" type="primary">rpoZ</name>
    <name evidence="12" type="ORF">AB835_01945</name>
</gene>
<dbReference type="GO" id="GO:0003899">
    <property type="term" value="F:DNA-directed RNA polymerase activity"/>
    <property type="evidence" value="ECO:0007669"/>
    <property type="project" value="UniProtKB-UniRule"/>
</dbReference>
<keyword evidence="7 11" id="KW-0804">Transcription</keyword>
<dbReference type="InterPro" id="IPR003716">
    <property type="entry name" value="DNA-dir_RNA_pol_omega"/>
</dbReference>
<dbReference type="GO" id="GO:0006351">
    <property type="term" value="P:DNA-templated transcription"/>
    <property type="evidence" value="ECO:0007669"/>
    <property type="project" value="UniProtKB-UniRule"/>
</dbReference>
<protein>
    <recommendedName>
        <fullName evidence="3 11">DNA-directed RNA polymerase subunit omega</fullName>
        <shortName evidence="11">RNAP omega subunit</shortName>
        <ecNumber evidence="2 11">2.7.7.6</ecNumber>
    </recommendedName>
    <alternativeName>
        <fullName evidence="9 11">RNA polymerase omega subunit</fullName>
    </alternativeName>
    <alternativeName>
        <fullName evidence="8 11">Transcriptase subunit omega</fullName>
    </alternativeName>
</protein>
<accession>A0A1D2QTF1</accession>
<evidence type="ECO:0000256" key="6">
    <source>
        <dbReference type="ARBA" id="ARBA00022695"/>
    </source>
</evidence>
<evidence type="ECO:0000256" key="5">
    <source>
        <dbReference type="ARBA" id="ARBA00022679"/>
    </source>
</evidence>
<proteinExistence type="inferred from homology"/>
<name>A0A1D2QTF1_9GAMM</name>
<evidence type="ECO:0000256" key="7">
    <source>
        <dbReference type="ARBA" id="ARBA00023163"/>
    </source>
</evidence>
<dbReference type="EC" id="2.7.7.6" evidence="2 11"/>
<evidence type="ECO:0000256" key="1">
    <source>
        <dbReference type="ARBA" id="ARBA00006711"/>
    </source>
</evidence>
<dbReference type="NCBIfam" id="TIGR00690">
    <property type="entry name" value="rpoZ"/>
    <property type="match status" value="1"/>
</dbReference>
<evidence type="ECO:0000256" key="2">
    <source>
        <dbReference type="ARBA" id="ARBA00012418"/>
    </source>
</evidence>
<sequence length="108" mass="11944">MARITVEDCLDHVENRFELVLVGTKRARQIAVGGKDPMVTEENDKPTVIALREIEEGLVKPSILTEKEESEYEEMIDDISAIEASNQNGAIEATVMPIAMNPEVDSES</sequence>
<evidence type="ECO:0000256" key="4">
    <source>
        <dbReference type="ARBA" id="ARBA00022478"/>
    </source>
</evidence>
<dbReference type="SUPFAM" id="SSF63562">
    <property type="entry name" value="RPB6/omega subunit-like"/>
    <property type="match status" value="1"/>
</dbReference>
<keyword evidence="4 11" id="KW-0240">DNA-directed RNA polymerase</keyword>
<evidence type="ECO:0000256" key="11">
    <source>
        <dbReference type="HAMAP-Rule" id="MF_00366"/>
    </source>
</evidence>
<dbReference type="InterPro" id="IPR036161">
    <property type="entry name" value="RPB6/omega-like_sf"/>
</dbReference>
<comment type="caution">
    <text evidence="12">The sequence shown here is derived from an EMBL/GenBank/DDBJ whole genome shotgun (WGS) entry which is preliminary data.</text>
</comment>
<reference evidence="12 13" key="1">
    <citation type="journal article" date="2016" name="Appl. Environ. Microbiol.">
        <title>Lack of Overt Genome Reduction in the Bryostatin-Producing Bryozoan Symbiont "Candidatus Endobugula sertula".</title>
        <authorList>
            <person name="Miller I.J."/>
            <person name="Vanee N."/>
            <person name="Fong S.S."/>
            <person name="Lim-Fong G.E."/>
            <person name="Kwan J.C."/>
        </authorList>
    </citation>
    <scope>NUCLEOTIDE SEQUENCE [LARGE SCALE GENOMIC DNA]</scope>
    <source>
        <strain evidence="12">AB1-4</strain>
    </source>
</reference>
<dbReference type="EMBL" id="MDLC01000004">
    <property type="protein sequence ID" value="ODS24834.1"/>
    <property type="molecule type" value="Genomic_DNA"/>
</dbReference>
<evidence type="ECO:0000256" key="10">
    <source>
        <dbReference type="ARBA" id="ARBA00048552"/>
    </source>
</evidence>
<comment type="function">
    <text evidence="11">Promotes RNA polymerase assembly. Latches the N- and C-terminal regions of the beta' subunit thereby facilitating its interaction with the beta and alpha subunits.</text>
</comment>
<dbReference type="STRING" id="62101.AB835_01945"/>
<keyword evidence="5 11" id="KW-0808">Transferase</keyword>
<dbReference type="HAMAP" id="MF_00366">
    <property type="entry name" value="RNApol_bact_RpoZ"/>
    <property type="match status" value="1"/>
</dbReference>
<evidence type="ECO:0000313" key="13">
    <source>
        <dbReference type="Proteomes" id="UP000242502"/>
    </source>
</evidence>
<evidence type="ECO:0000256" key="8">
    <source>
        <dbReference type="ARBA" id="ARBA00029924"/>
    </source>
</evidence>
<evidence type="ECO:0000256" key="3">
    <source>
        <dbReference type="ARBA" id="ARBA00013725"/>
    </source>
</evidence>
<evidence type="ECO:0000256" key="9">
    <source>
        <dbReference type="ARBA" id="ARBA00030998"/>
    </source>
</evidence>
<dbReference type="PANTHER" id="PTHR34476">
    <property type="entry name" value="DNA-DIRECTED RNA POLYMERASE SUBUNIT OMEGA"/>
    <property type="match status" value="1"/>
</dbReference>
<comment type="catalytic activity">
    <reaction evidence="10 11">
        <text>RNA(n) + a ribonucleoside 5'-triphosphate = RNA(n+1) + diphosphate</text>
        <dbReference type="Rhea" id="RHEA:21248"/>
        <dbReference type="Rhea" id="RHEA-COMP:14527"/>
        <dbReference type="Rhea" id="RHEA-COMP:17342"/>
        <dbReference type="ChEBI" id="CHEBI:33019"/>
        <dbReference type="ChEBI" id="CHEBI:61557"/>
        <dbReference type="ChEBI" id="CHEBI:140395"/>
        <dbReference type="EC" id="2.7.7.6"/>
    </reaction>
</comment>
<dbReference type="GO" id="GO:0000428">
    <property type="term" value="C:DNA-directed RNA polymerase complex"/>
    <property type="evidence" value="ECO:0007669"/>
    <property type="project" value="UniProtKB-KW"/>
</dbReference>
<dbReference type="SMART" id="SM01409">
    <property type="entry name" value="RNA_pol_Rpb6"/>
    <property type="match status" value="1"/>
</dbReference>
<keyword evidence="6 11" id="KW-0548">Nucleotidyltransferase</keyword>